<protein>
    <recommendedName>
        <fullName evidence="2">Antitoxin</fullName>
    </recommendedName>
</protein>
<name>A0AAE8K623_CLOPF</name>
<gene>
    <name evidence="3" type="ORF">EHZ11_14960</name>
</gene>
<dbReference type="RefSeq" id="WP_124228930.1">
    <property type="nucleotide sequence ID" value="NZ_CP102313.1"/>
</dbReference>
<evidence type="ECO:0000313" key="4">
    <source>
        <dbReference type="Proteomes" id="UP000273641"/>
    </source>
</evidence>
<proteinExistence type="inferred from homology"/>
<evidence type="ECO:0000313" key="3">
    <source>
        <dbReference type="EMBL" id="RQN22939.1"/>
    </source>
</evidence>
<comment type="similarity">
    <text evidence="1 2">Belongs to the phD/YefM antitoxin family.</text>
</comment>
<dbReference type="Proteomes" id="UP000273641">
    <property type="component" value="Unassembled WGS sequence"/>
</dbReference>
<dbReference type="Pfam" id="PF02604">
    <property type="entry name" value="PhdYeFM_antitox"/>
    <property type="match status" value="1"/>
</dbReference>
<dbReference type="SUPFAM" id="SSF143120">
    <property type="entry name" value="YefM-like"/>
    <property type="match status" value="1"/>
</dbReference>
<dbReference type="InterPro" id="IPR036165">
    <property type="entry name" value="YefM-like_sf"/>
</dbReference>
<comment type="caution">
    <text evidence="3">The sequence shown here is derived from an EMBL/GenBank/DDBJ whole genome shotgun (WGS) entry which is preliminary data.</text>
</comment>
<comment type="function">
    <text evidence="2">Antitoxin component of a type II toxin-antitoxin (TA) system.</text>
</comment>
<reference evidence="3 4" key="1">
    <citation type="submission" date="2018-11" db="EMBL/GenBank/DDBJ databases">
        <title>Draft genome sequences of potential pathogenic Clostridium perfringens from environmental surface water in the North West Province, South Africa.</title>
        <authorList>
            <person name="Fourie J.C.J."/>
            <person name="Sanko T.J."/>
            <person name="Bezuidenhout C."/>
            <person name="Mienie C."/>
            <person name="Adeleke R."/>
        </authorList>
    </citation>
    <scope>NUCLEOTIDE SEQUENCE [LARGE SCALE GENOMIC DNA]</scope>
    <source>
        <strain evidence="3 4">SC4-C13</strain>
    </source>
</reference>
<evidence type="ECO:0000256" key="1">
    <source>
        <dbReference type="ARBA" id="ARBA00009981"/>
    </source>
</evidence>
<dbReference type="InterPro" id="IPR006442">
    <property type="entry name" value="Antitoxin_Phd/YefM"/>
</dbReference>
<accession>A0AAE8K623</accession>
<sequence length="88" mass="10004">MIIKPSTSLRNEYATISHLAKENQEPIFITKNGEGDSVFMSLETFQAREEAAKLREFLLKAEIERLNGAKTYTVDEAKELLLAQIDNM</sequence>
<dbReference type="AlphaFoldDB" id="A0AAE8K623"/>
<dbReference type="Gene3D" id="3.40.1620.10">
    <property type="entry name" value="YefM-like domain"/>
    <property type="match status" value="1"/>
</dbReference>
<organism evidence="3 4">
    <name type="scientific">Clostridium perfringens</name>
    <dbReference type="NCBI Taxonomy" id="1502"/>
    <lineage>
        <taxon>Bacteria</taxon>
        <taxon>Bacillati</taxon>
        <taxon>Bacillota</taxon>
        <taxon>Clostridia</taxon>
        <taxon>Eubacteriales</taxon>
        <taxon>Clostridiaceae</taxon>
        <taxon>Clostridium</taxon>
    </lineage>
</organism>
<dbReference type="EMBL" id="RQNR01000012">
    <property type="protein sequence ID" value="RQN22939.1"/>
    <property type="molecule type" value="Genomic_DNA"/>
</dbReference>
<evidence type="ECO:0000256" key="2">
    <source>
        <dbReference type="RuleBase" id="RU362080"/>
    </source>
</evidence>